<dbReference type="InterPro" id="IPR020841">
    <property type="entry name" value="PKS_Beta-ketoAc_synthase_dom"/>
</dbReference>
<dbReference type="CDD" id="cd00834">
    <property type="entry name" value="KAS_I_II"/>
    <property type="match status" value="1"/>
</dbReference>
<keyword evidence="4" id="KW-1003">Cell membrane</keyword>
<dbReference type="RefSeq" id="WP_124960331.1">
    <property type="nucleotide sequence ID" value="NZ_RQXU01000013.1"/>
</dbReference>
<dbReference type="PROSITE" id="PS52004">
    <property type="entry name" value="KS3_2"/>
    <property type="match status" value="1"/>
</dbReference>
<protein>
    <recommendedName>
        <fullName evidence="11">Nodulation protein E</fullName>
    </recommendedName>
    <alternativeName>
        <fullName evidence="12">Host-specificity of nodulation protein B</fullName>
    </alternativeName>
</protein>
<gene>
    <name evidence="15" type="ORF">EH244_21265</name>
</gene>
<keyword evidence="9" id="KW-0472">Membrane</keyword>
<evidence type="ECO:0000259" key="14">
    <source>
        <dbReference type="PROSITE" id="PS52004"/>
    </source>
</evidence>
<dbReference type="InterPro" id="IPR000794">
    <property type="entry name" value="Beta-ketoacyl_synthase"/>
</dbReference>
<dbReference type="GO" id="GO:0006633">
    <property type="term" value="P:fatty acid biosynthetic process"/>
    <property type="evidence" value="ECO:0007669"/>
    <property type="project" value="TreeGrafter"/>
</dbReference>
<organism evidence="15 16">
    <name type="scientific">Variovorax beijingensis</name>
    <dbReference type="NCBI Taxonomy" id="2496117"/>
    <lineage>
        <taxon>Bacteria</taxon>
        <taxon>Pseudomonadati</taxon>
        <taxon>Pseudomonadota</taxon>
        <taxon>Betaproteobacteria</taxon>
        <taxon>Burkholderiales</taxon>
        <taxon>Comamonadaceae</taxon>
        <taxon>Variovorax</taxon>
    </lineage>
</organism>
<dbReference type="EMBL" id="RQXU01000013">
    <property type="protein sequence ID" value="RRH86385.1"/>
    <property type="molecule type" value="Genomic_DNA"/>
</dbReference>
<dbReference type="SMART" id="SM00825">
    <property type="entry name" value="PKS_KS"/>
    <property type="match status" value="1"/>
</dbReference>
<accession>A0A3P3EJ03</accession>
<dbReference type="PANTHER" id="PTHR11712">
    <property type="entry name" value="POLYKETIDE SYNTHASE-RELATED"/>
    <property type="match status" value="1"/>
</dbReference>
<keyword evidence="3" id="KW-0536">Nodulation</keyword>
<proteinExistence type="inferred from homology"/>
<dbReference type="InterPro" id="IPR014030">
    <property type="entry name" value="Ketoacyl_synth_N"/>
</dbReference>
<sequence>MNSTRVQVTGIGFVTPLGCTTGLFDEALFSGHSAARARTLEIEGLDPIELAVAACDFDAGAVRSSSRLPLDRGTAMALAAARDAAAQAGLGAGSVDPERLGIFWGSGLAGAGSFDDTTRALYGQQRRMRPTTVLTVMPNAAVAELALQFGAQGAAIAYACACASSAVAIGEAMRAIRGGWIDAAIVGGHEAMLTPGVMASWHAMRVTAPPPPGAPASACRPFSGDRAGFALGEGAAALVLESAAHANARGAIHASSLFLAGYATNCDATHVTNPDTAGQARAMRAALRDAGIEPAQVGHINAHGTATIAGDAAEAASIREVFGNATPVSATKAIHGHVLGGGGAIELVVALRTLARGMLPPTANLRIPDAAFDVDFVRGEPREARDLRYVLSNSFAFGGTNAVLIAGR</sequence>
<dbReference type="AlphaFoldDB" id="A0A3P3EJ03"/>
<evidence type="ECO:0000256" key="1">
    <source>
        <dbReference type="ARBA" id="ARBA00004533"/>
    </source>
</evidence>
<dbReference type="GO" id="GO:0004315">
    <property type="term" value="F:3-oxoacyl-[acyl-carrier-protein] synthase activity"/>
    <property type="evidence" value="ECO:0007669"/>
    <property type="project" value="TreeGrafter"/>
</dbReference>
<evidence type="ECO:0000256" key="10">
    <source>
        <dbReference type="ARBA" id="ARBA00037576"/>
    </source>
</evidence>
<dbReference type="SUPFAM" id="SSF53901">
    <property type="entry name" value="Thiolase-like"/>
    <property type="match status" value="2"/>
</dbReference>
<keyword evidence="6 13" id="KW-0808">Transferase</keyword>
<evidence type="ECO:0000256" key="11">
    <source>
        <dbReference type="ARBA" id="ARBA00039445"/>
    </source>
</evidence>
<dbReference type="InterPro" id="IPR014031">
    <property type="entry name" value="Ketoacyl_synth_C"/>
</dbReference>
<evidence type="ECO:0000256" key="13">
    <source>
        <dbReference type="RuleBase" id="RU003694"/>
    </source>
</evidence>
<keyword evidence="5" id="KW-0997">Cell inner membrane</keyword>
<comment type="similarity">
    <text evidence="2 13">Belongs to the thiolase-like superfamily. Beta-ketoacyl-ACP synthases family.</text>
</comment>
<comment type="subcellular location">
    <subcellularLocation>
        <location evidence="1">Cell inner membrane</location>
    </subcellularLocation>
</comment>
<dbReference type="Pfam" id="PF02801">
    <property type="entry name" value="Ketoacyl-synt_C"/>
    <property type="match status" value="1"/>
</dbReference>
<evidence type="ECO:0000256" key="5">
    <source>
        <dbReference type="ARBA" id="ARBA00022519"/>
    </source>
</evidence>
<evidence type="ECO:0000256" key="2">
    <source>
        <dbReference type="ARBA" id="ARBA00008467"/>
    </source>
</evidence>
<keyword evidence="8" id="KW-1133">Transmembrane helix</keyword>
<keyword evidence="7" id="KW-0812">Transmembrane</keyword>
<reference evidence="15 16" key="1">
    <citation type="submission" date="2018-11" db="EMBL/GenBank/DDBJ databases">
        <title>The genome of Variovorax sp T529.</title>
        <authorList>
            <person name="Gao J."/>
        </authorList>
    </citation>
    <scope>NUCLEOTIDE SEQUENCE [LARGE SCALE GENOMIC DNA]</scope>
    <source>
        <strain evidence="15 16">T529</strain>
    </source>
</reference>
<evidence type="ECO:0000256" key="8">
    <source>
        <dbReference type="ARBA" id="ARBA00022989"/>
    </source>
</evidence>
<evidence type="ECO:0000256" key="3">
    <source>
        <dbReference type="ARBA" id="ARBA00022458"/>
    </source>
</evidence>
<dbReference type="Gene3D" id="3.40.47.10">
    <property type="match status" value="1"/>
</dbReference>
<dbReference type="Pfam" id="PF00109">
    <property type="entry name" value="ketoacyl-synt"/>
    <property type="match status" value="1"/>
</dbReference>
<dbReference type="Proteomes" id="UP000271590">
    <property type="component" value="Unassembled WGS sequence"/>
</dbReference>
<dbReference type="GO" id="GO:0005886">
    <property type="term" value="C:plasma membrane"/>
    <property type="evidence" value="ECO:0007669"/>
    <property type="project" value="UniProtKB-SubCell"/>
</dbReference>
<name>A0A3P3EJ03_9BURK</name>
<comment type="function">
    <text evidence="10">Proposed to synthesize NOD factor fatty acyl chain. Involved in the synthesis of a highly unsaturated fatty acid moiety, which forms part of a lipo-oligosaccharide that is responsible for host specificity.</text>
</comment>
<dbReference type="PANTHER" id="PTHR11712:SF352">
    <property type="entry name" value="3-OXOACYL-[ACYL-CARRIER-PROTEIN] SYNTHASE"/>
    <property type="match status" value="1"/>
</dbReference>
<evidence type="ECO:0000256" key="12">
    <source>
        <dbReference type="ARBA" id="ARBA00041756"/>
    </source>
</evidence>
<evidence type="ECO:0000313" key="16">
    <source>
        <dbReference type="Proteomes" id="UP000271590"/>
    </source>
</evidence>
<evidence type="ECO:0000256" key="9">
    <source>
        <dbReference type="ARBA" id="ARBA00023136"/>
    </source>
</evidence>
<evidence type="ECO:0000313" key="15">
    <source>
        <dbReference type="EMBL" id="RRH86385.1"/>
    </source>
</evidence>
<comment type="caution">
    <text evidence="15">The sequence shown here is derived from an EMBL/GenBank/DDBJ whole genome shotgun (WGS) entry which is preliminary data.</text>
</comment>
<feature type="domain" description="Ketosynthase family 3 (KS3)" evidence="14">
    <location>
        <begin position="3"/>
        <end position="408"/>
    </location>
</feature>
<evidence type="ECO:0000256" key="7">
    <source>
        <dbReference type="ARBA" id="ARBA00022692"/>
    </source>
</evidence>
<dbReference type="InterPro" id="IPR016039">
    <property type="entry name" value="Thiolase-like"/>
</dbReference>
<evidence type="ECO:0000256" key="4">
    <source>
        <dbReference type="ARBA" id="ARBA00022475"/>
    </source>
</evidence>
<evidence type="ECO:0000256" key="6">
    <source>
        <dbReference type="ARBA" id="ARBA00022679"/>
    </source>
</evidence>